<feature type="domain" description="DipZ thioredoxin-like C-terminal" evidence="2">
    <location>
        <begin position="368"/>
        <end position="431"/>
    </location>
</feature>
<evidence type="ECO:0000256" key="1">
    <source>
        <dbReference type="SAM" id="MobiDB-lite"/>
    </source>
</evidence>
<dbReference type="InParanoid" id="B4D587"/>
<dbReference type="Pfam" id="PF17991">
    <property type="entry name" value="Thioredoxin_10"/>
    <property type="match status" value="1"/>
</dbReference>
<accession>B4D587</accession>
<protein>
    <recommendedName>
        <fullName evidence="2">DipZ thioredoxin-like C-terminal domain-containing protein</fullName>
    </recommendedName>
</protein>
<reference evidence="3 4" key="1">
    <citation type="journal article" date="2011" name="J. Bacteriol.">
        <title>Genome sequence of Chthoniobacter flavus Ellin428, an aerobic heterotrophic soil bacterium.</title>
        <authorList>
            <person name="Kant R."/>
            <person name="van Passel M.W."/>
            <person name="Palva A."/>
            <person name="Lucas S."/>
            <person name="Lapidus A."/>
            <person name="Glavina Del Rio T."/>
            <person name="Dalin E."/>
            <person name="Tice H."/>
            <person name="Bruce D."/>
            <person name="Goodwin L."/>
            <person name="Pitluck S."/>
            <person name="Larimer F.W."/>
            <person name="Land M.L."/>
            <person name="Hauser L."/>
            <person name="Sangwan P."/>
            <person name="de Vos W.M."/>
            <person name="Janssen P.H."/>
            <person name="Smidt H."/>
        </authorList>
    </citation>
    <scope>NUCLEOTIDE SEQUENCE [LARGE SCALE GENOMIC DNA]</scope>
    <source>
        <strain evidence="3 4">Ellin428</strain>
    </source>
</reference>
<gene>
    <name evidence="3" type="ORF">CfE428DRAFT_4076</name>
</gene>
<dbReference type="RefSeq" id="WP_006981400.1">
    <property type="nucleotide sequence ID" value="NZ_ABVL01000013.1"/>
</dbReference>
<dbReference type="Proteomes" id="UP000005824">
    <property type="component" value="Unassembled WGS sequence"/>
</dbReference>
<dbReference type="Gene3D" id="2.60.120.260">
    <property type="entry name" value="Galactose-binding domain-like"/>
    <property type="match status" value="2"/>
</dbReference>
<evidence type="ECO:0000313" key="3">
    <source>
        <dbReference type="EMBL" id="EDY18292.1"/>
    </source>
</evidence>
<dbReference type="InterPro" id="IPR041017">
    <property type="entry name" value="Thioredoxin_10"/>
</dbReference>
<comment type="caution">
    <text evidence="3">The sequence shown here is derived from an EMBL/GenBank/DDBJ whole genome shotgun (WGS) entry which is preliminary data.</text>
</comment>
<organism evidence="3 4">
    <name type="scientific">Chthoniobacter flavus Ellin428</name>
    <dbReference type="NCBI Taxonomy" id="497964"/>
    <lineage>
        <taxon>Bacteria</taxon>
        <taxon>Pseudomonadati</taxon>
        <taxon>Verrucomicrobiota</taxon>
        <taxon>Spartobacteria</taxon>
        <taxon>Chthoniobacterales</taxon>
        <taxon>Chthoniobacteraceae</taxon>
        <taxon>Chthoniobacter</taxon>
    </lineage>
</organism>
<dbReference type="SUPFAM" id="SSF52266">
    <property type="entry name" value="SGNH hydrolase"/>
    <property type="match status" value="1"/>
</dbReference>
<evidence type="ECO:0000259" key="2">
    <source>
        <dbReference type="Pfam" id="PF17991"/>
    </source>
</evidence>
<dbReference type="STRING" id="497964.CfE428DRAFT_4076"/>
<dbReference type="AlphaFoldDB" id="B4D587"/>
<name>B4D587_9BACT</name>
<dbReference type="eggNOG" id="COG2755">
    <property type="taxonomic scope" value="Bacteria"/>
</dbReference>
<proteinExistence type="predicted"/>
<keyword evidence="4" id="KW-1185">Reference proteome</keyword>
<feature type="compositionally biased region" description="Polar residues" evidence="1">
    <location>
        <begin position="372"/>
        <end position="387"/>
    </location>
</feature>
<dbReference type="EMBL" id="ABVL01000013">
    <property type="protein sequence ID" value="EDY18292.1"/>
    <property type="molecule type" value="Genomic_DNA"/>
</dbReference>
<sequence>MASGDAPEGKAYFRLKAKKNSGLNSPTVAVQPGMPCLLSFWINTAMDPWTTISFTSDEREPSFTTIHTPIFYQDFPLDTHGEWRQEGFYFMVPAQCQTVQVHISPRENGADGLFVSLDDVRLRTVTDEEIKAAYQAERANFPSYMAKSQPGDGKNLALSVAKWEGKAGIPGKPFVIWALGSSFTDREGDGSELVRAIRERFPHAPQIIYRKHGGPGEPWEFIDGWIRQFVAAEEPDLIFSYTSGTLEGLDAMLTDIRRRTTADIIIPSLHFKPDSTMTPEDIEHGAGVPWDKVREICEKHGAEFVDSRREMADYIKQAGLVPDDLLADHNHQNMHGRIRIWDNVSAHLVESSQATGKPESRERRLSVAPPTKSATEEVSLSGQWTTTNGTVQSSAAGARLKVTFTGTQIDLIGRKTAGGGSVKVFIDGAPAEQAPVFLMNYIQPNKAHAWRIPHTVDLRSNPVPQAWMITMTSDSGDYRLEGSATGPDGTGNLAAPFTSKSGQIHLDPKFWRQGRVEKKGQPVDYGVSDGDTFRFDVFRSAAGAVSFQAEPPGQLVEPLARNLPNQKHTLELVTNGDGEVTIESLYVYEPPEK</sequence>
<feature type="region of interest" description="Disordered" evidence="1">
    <location>
        <begin position="351"/>
        <end position="387"/>
    </location>
</feature>
<evidence type="ECO:0000313" key="4">
    <source>
        <dbReference type="Proteomes" id="UP000005824"/>
    </source>
</evidence>